<feature type="compositionally biased region" description="Basic and acidic residues" evidence="8">
    <location>
        <begin position="1925"/>
        <end position="1935"/>
    </location>
</feature>
<comment type="function">
    <text evidence="7">DNA-dependent RNA polymerase catalyzes the transcription of DNA into RNA using the four ribonucleoside triphosphates as substrates.</text>
</comment>
<dbReference type="GO" id="GO:0003899">
    <property type="term" value="F:DNA-directed RNA polymerase activity"/>
    <property type="evidence" value="ECO:0007669"/>
    <property type="project" value="UniProtKB-EC"/>
</dbReference>
<dbReference type="Pfam" id="PF00623">
    <property type="entry name" value="RNA_pol_Rpb1_2"/>
    <property type="match status" value="1"/>
</dbReference>
<comment type="catalytic activity">
    <reaction evidence="6 7">
        <text>RNA(n) + a ribonucleoside 5'-triphosphate = RNA(n+1) + diphosphate</text>
        <dbReference type="Rhea" id="RHEA:21248"/>
        <dbReference type="Rhea" id="RHEA-COMP:14527"/>
        <dbReference type="Rhea" id="RHEA-COMP:17342"/>
        <dbReference type="ChEBI" id="CHEBI:33019"/>
        <dbReference type="ChEBI" id="CHEBI:61557"/>
        <dbReference type="ChEBI" id="CHEBI:140395"/>
        <dbReference type="EC" id="2.7.7.6"/>
    </reaction>
</comment>
<dbReference type="InterPro" id="IPR007080">
    <property type="entry name" value="RNA_pol_Rpb1_1"/>
</dbReference>
<keyword evidence="10" id="KW-1185">Reference proteome</keyword>
<proteinExistence type="inferred from homology"/>
<feature type="compositionally biased region" description="Polar residues" evidence="8">
    <location>
        <begin position="1793"/>
        <end position="1804"/>
    </location>
</feature>
<dbReference type="Gene3D" id="2.40.40.20">
    <property type="match status" value="1"/>
</dbReference>
<dbReference type="InterPro" id="IPR006592">
    <property type="entry name" value="RNA_pol_N"/>
</dbReference>
<feature type="compositionally biased region" description="Basic and acidic residues" evidence="8">
    <location>
        <begin position="1354"/>
        <end position="1365"/>
    </location>
</feature>
<feature type="domain" description="RNA polymerase N-terminal" evidence="9">
    <location>
        <begin position="206"/>
        <end position="504"/>
    </location>
</feature>
<feature type="compositionally biased region" description="Polar residues" evidence="8">
    <location>
        <begin position="1816"/>
        <end position="1826"/>
    </location>
</feature>
<keyword evidence="4" id="KW-0862">Zinc</keyword>
<dbReference type="InterPro" id="IPR000722">
    <property type="entry name" value="RNA_pol_asu"/>
</dbReference>
<feature type="compositionally biased region" description="Low complexity" evidence="8">
    <location>
        <begin position="1766"/>
        <end position="1777"/>
    </location>
</feature>
<feature type="compositionally biased region" description="Basic and acidic residues" evidence="8">
    <location>
        <begin position="1944"/>
        <end position="1956"/>
    </location>
</feature>
<keyword evidence="1 7" id="KW-0240">DNA-directed RNA polymerase</keyword>
<dbReference type="OrthoDB" id="1926397at2759"/>
<dbReference type="InterPro" id="IPR044893">
    <property type="entry name" value="RNA_pol_Rpb1_clamp_domain"/>
</dbReference>
<evidence type="ECO:0000313" key="10">
    <source>
        <dbReference type="Proteomes" id="UP000813463"/>
    </source>
</evidence>
<feature type="compositionally biased region" description="Low complexity" evidence="8">
    <location>
        <begin position="1994"/>
        <end position="2004"/>
    </location>
</feature>
<evidence type="ECO:0000256" key="4">
    <source>
        <dbReference type="ARBA" id="ARBA00022833"/>
    </source>
</evidence>
<sequence length="2181" mass="239450">MEEGEASTVPDGELIGIKFGLASNNDIRTSSISDCPISHASQLANPFLGLPLEMGKCESCGTAEPGKCEGHFGYIELPIPIYHPSHISELKRMFSLVCLKCLKMKSNKFPVKNNGVMEKLLSACCDEACHVSIKESKNSDGAFFLELRIPARSRVQDGWNFLERYGYRYGDGCARTLLPTEVTEMLKKLPEDTKRKLAKKGYIPQEGYILRYVPVPPNCLSVPDISDGVSVMSSDLCSAMLKKVLRQIEVIRSSRSGEPNFESHEVEANDLQVAVSQYLQVRGTGKAARAADNRYGVSKEGNNSSKAWVEKMRTLFISKGSGFSSRSVITGDAYRAVNEVGVPCEIAQKMTFEERVNVHNIQYLQGLVDKNLCLTFRDGLSTYSLREGSKGHTFLRLGQMVHRRIMDGDIVFINRPPTTHKHSLQALRVYIHDDHVVKINPLMCGPLAADFDGDCVHLFYPQSLSARAEVLELFSVEKQLLSSHSGNLNLQLSTDSLLSLKTMFEVYFLDRASANQLAMYASSLLPSPALWKACSSNAKKKKAHSSGPRWTAQQVLQTALPSHFECHGDRLLIHDSEILKLDFNRDIVASVISDVLTSLFFNKSPKDALDFFDSLQPLLMENLFSEGFSVSLHDFFFPKSELQNIQRNIQDLSPLLLQLRSSFNELVQVQFENHIREFKSPVGNFILISSALGSMIDSRSDSAIDKIVQQIGFLGLQLSDRRKFYSRGLVEDVASLFHQKYPFADVYPSEEFGFVSRCFFHGLDPYEEIVHSIATREVIVRSSKGLAEPGTLFKNLMAVLRDVVICYDGTVRNISSNSVIQFEYGVGGMQSQNLFPAGEPVGVLAATAMSNPAYKAVLDSSPNSNSSWDMMKEILFCRANFRNDINDRRVILYLNDCCCGRKYCQENASCLVKNHLKKVSLRDAAIELAIEYKRPKLEPESCEIDAGLVGHIHLNSGLLKASGIGMHDILQKCEEQVNLLRKKKKYGYHFKRILLSVSDCCFFNHSDSKWTDMPCLKFFWQDMTDTDLERTKHIMADMICPVLLDTIIKGDPRISTVNIIWINPGTTTWVQSPCSSTKGELAVEVALEKEAVRLTGDAWRIVLDCCLPVFHLIDTRRSIPYAIKQIQDLFGISCAFDQAVQRLSTSVTMVTKGVLKEHLLLLASSMTCAGNLVGFNTSGIKALCRALNVQVPFTEATLYTPRKCFERASEKCHVDTLASIVGSCSWGKRVSIGTGAKFDLLWETKEIEMADKPTDVYNFLHLVSSANEEEVDSGGLGEDIESFEKDVYMEPALSPEQENKAVFEETLEIGVDSDITGADESSWDAFPSSGTGWNANKIDTGSGSAEGGWSSWGSKKDQANPEDSSKTGGWSSGGSKQKPQPEDSSKSGGWDASKSWGGSNQGDPSPVWGQPVKATNDISIENDHGSGSAEGGGWANSGMKKDLSKQENSSTAGGWDASKSWSGSKPKDPSSAWGAGKKTDDNNGWKKSDSKKDLASGSIEDGGCPGWGPKKDLPQPEDSGANGWGAPNSWSGSKPKDSSSAWGVGKETNNNTGWKKSDSKKDLASGSVEDGGCSGWGPKKDLLQPEDSAGENGWGASKSKSKEPSSAWGKPAQETDNIGWKKNNPQRDSENLEGTSGWNDKLQKENKSFSKQSQPASSKDWDSTGNITAGSTGFGVEKGNEKPWDVASNVSVKKSTWGQTGGNSWKKNEQDEKDGDPQGLPWGKSHKSSDSWTSGQGNQHPVSQGVSEKQGTLSSWGQPRDSSQKNNNENGVSSNFNRQGAGKSWDSKKKESNVQSSWAQQGDSTWKDSKEARSSVKANNSTNSGGWSTGKALVDGVSSSWGSQKEDRPQPKSNDRSVGDGNFDKDAKEEGLSSWDAKKVERKTQSSWGQPSESKNSAQSSADHWGSDKSNQPGKSSGWGSEDTNAGKDSEKQDSWGKSNVSTWKKESGEKLHGSDDSQSPWGQPGGSGWNKKQPEGGRGWGSSNTGEWKSRKNQNQNQNQNQNRPPRGPNDDSPRVALTATRKRMDEFPTEEKDVLSEVESLMQSIRRIMHQSGCVDGEPLLPDDQTYLIDNILNYHPDKAAKIGAGVDFITVKKHSNFQESRCFYVVSTDGKDTDFSYIKCIETFVKGKYPSVAESFTSKYFRRSQRPQPASPSPASPSPTSPSPASPSPAPPNPTPPT</sequence>
<dbReference type="SUPFAM" id="SSF64484">
    <property type="entry name" value="beta and beta-prime subunits of DNA dependent RNA-polymerase"/>
    <property type="match status" value="1"/>
</dbReference>
<dbReference type="RefSeq" id="XP_021859597.1">
    <property type="nucleotide sequence ID" value="XM_022003905.2"/>
</dbReference>
<organism evidence="10 11">
    <name type="scientific">Spinacia oleracea</name>
    <name type="common">Spinach</name>
    <dbReference type="NCBI Taxonomy" id="3562"/>
    <lineage>
        <taxon>Eukaryota</taxon>
        <taxon>Viridiplantae</taxon>
        <taxon>Streptophyta</taxon>
        <taxon>Embryophyta</taxon>
        <taxon>Tracheophyta</taxon>
        <taxon>Spermatophyta</taxon>
        <taxon>Magnoliopsida</taxon>
        <taxon>eudicotyledons</taxon>
        <taxon>Gunneridae</taxon>
        <taxon>Pentapetalae</taxon>
        <taxon>Caryophyllales</taxon>
        <taxon>Chenopodiaceae</taxon>
        <taxon>Chenopodioideae</taxon>
        <taxon>Anserineae</taxon>
        <taxon>Spinacia</taxon>
    </lineage>
</organism>
<evidence type="ECO:0000256" key="6">
    <source>
        <dbReference type="ARBA" id="ARBA00048552"/>
    </source>
</evidence>
<dbReference type="KEGG" id="soe:110798720"/>
<dbReference type="GO" id="GO:0003677">
    <property type="term" value="F:DNA binding"/>
    <property type="evidence" value="ECO:0007669"/>
    <property type="project" value="InterPro"/>
</dbReference>
<keyword evidence="3 7" id="KW-0548">Nucleotidyltransferase</keyword>
<feature type="compositionally biased region" description="Pro residues" evidence="8">
    <location>
        <begin position="2152"/>
        <end position="2181"/>
    </location>
</feature>
<dbReference type="GeneID" id="110798720"/>
<keyword evidence="5 7" id="KW-0804">Transcription</keyword>
<dbReference type="InterPro" id="IPR042102">
    <property type="entry name" value="RNA_pol_Rpb1_3_sf"/>
</dbReference>
<evidence type="ECO:0000256" key="1">
    <source>
        <dbReference type="ARBA" id="ARBA00022478"/>
    </source>
</evidence>
<name>A0A9R0J1M8_SPIOL</name>
<evidence type="ECO:0000256" key="7">
    <source>
        <dbReference type="RuleBase" id="RU004279"/>
    </source>
</evidence>
<dbReference type="Pfam" id="PF11523">
    <property type="entry name" value="DUF3223"/>
    <property type="match status" value="1"/>
</dbReference>
<dbReference type="PANTHER" id="PTHR19376:SF51">
    <property type="entry name" value="DNA-DIRECTED RNA POLYMERASE V SUBUNIT 1"/>
    <property type="match status" value="1"/>
</dbReference>
<dbReference type="Gene3D" id="3.10.450.40">
    <property type="match status" value="1"/>
</dbReference>
<feature type="compositionally biased region" description="Polar residues" evidence="8">
    <location>
        <begin position="1688"/>
        <end position="1705"/>
    </location>
</feature>
<feature type="compositionally biased region" description="Low complexity" evidence="8">
    <location>
        <begin position="1366"/>
        <end position="1378"/>
    </location>
</feature>
<dbReference type="PANTHER" id="PTHR19376">
    <property type="entry name" value="DNA-DIRECTED RNA POLYMERASE"/>
    <property type="match status" value="1"/>
</dbReference>
<feature type="compositionally biased region" description="Basic and acidic residues" evidence="8">
    <location>
        <begin position="1805"/>
        <end position="1814"/>
    </location>
</feature>
<accession>A0A9R0J1M8</accession>
<evidence type="ECO:0000256" key="2">
    <source>
        <dbReference type="ARBA" id="ARBA00022679"/>
    </source>
</evidence>
<protein>
    <recommendedName>
        <fullName evidence="7">DNA-directed RNA polymerase subunit</fullName>
        <ecNumber evidence="7">2.7.7.6</ecNumber>
    </recommendedName>
</protein>
<feature type="region of interest" description="Disordered" evidence="8">
    <location>
        <begin position="2143"/>
        <end position="2181"/>
    </location>
</feature>
<dbReference type="EC" id="2.7.7.6" evidence="7"/>
<evidence type="ECO:0000313" key="11">
    <source>
        <dbReference type="RefSeq" id="XP_021859597.1"/>
    </source>
</evidence>
<feature type="compositionally biased region" description="Basic and acidic residues" evidence="8">
    <location>
        <begin position="1844"/>
        <end position="1884"/>
    </location>
</feature>
<dbReference type="GO" id="GO:0000418">
    <property type="term" value="C:RNA polymerase IV complex"/>
    <property type="evidence" value="ECO:0000318"/>
    <property type="project" value="GO_Central"/>
</dbReference>
<evidence type="ECO:0000256" key="8">
    <source>
        <dbReference type="SAM" id="MobiDB-lite"/>
    </source>
</evidence>
<dbReference type="InterPro" id="IPR045867">
    <property type="entry name" value="DNA-dir_RpoC_beta_prime"/>
</dbReference>
<feature type="compositionally biased region" description="Polar residues" evidence="8">
    <location>
        <begin position="1885"/>
        <end position="1924"/>
    </location>
</feature>
<evidence type="ECO:0000259" key="9">
    <source>
        <dbReference type="SMART" id="SM00663"/>
    </source>
</evidence>
<feature type="compositionally biased region" description="Polar residues" evidence="8">
    <location>
        <begin position="1730"/>
        <end position="1765"/>
    </location>
</feature>
<dbReference type="SMART" id="SM00663">
    <property type="entry name" value="RPOLA_N"/>
    <property type="match status" value="1"/>
</dbReference>
<reference evidence="11" key="2">
    <citation type="submission" date="2025-08" db="UniProtKB">
        <authorList>
            <consortium name="RefSeq"/>
        </authorList>
    </citation>
    <scope>IDENTIFICATION</scope>
    <source>
        <tissue evidence="11">Leaf</tissue>
    </source>
</reference>
<comment type="similarity">
    <text evidence="7">Belongs to the RNA polymerase beta' chain family.</text>
</comment>
<gene>
    <name evidence="11" type="primary">LOC110798720</name>
</gene>
<feature type="compositionally biased region" description="Polar residues" evidence="8">
    <location>
        <begin position="1328"/>
        <end position="1339"/>
    </location>
</feature>
<dbReference type="InterPro" id="IPR007081">
    <property type="entry name" value="RNA_pol_Rpb1_5"/>
</dbReference>
<dbReference type="Pfam" id="PF04983">
    <property type="entry name" value="RNA_pol_Rpb1_3"/>
    <property type="match status" value="1"/>
</dbReference>
<feature type="compositionally biased region" description="Low complexity" evidence="8">
    <location>
        <begin position="1341"/>
        <end position="1353"/>
    </location>
</feature>
<feature type="compositionally biased region" description="Basic and acidic residues" evidence="8">
    <location>
        <begin position="1477"/>
        <end position="1494"/>
    </location>
</feature>
<dbReference type="InterPro" id="IPR007066">
    <property type="entry name" value="RNA_pol_Rpb1_3"/>
</dbReference>
<evidence type="ECO:0000256" key="3">
    <source>
        <dbReference type="ARBA" id="ARBA00022695"/>
    </source>
</evidence>
<evidence type="ECO:0000256" key="5">
    <source>
        <dbReference type="ARBA" id="ARBA00023163"/>
    </source>
</evidence>
<feature type="region of interest" description="Disordered" evidence="8">
    <location>
        <begin position="1314"/>
        <end position="2016"/>
    </location>
</feature>
<dbReference type="Gene3D" id="6.20.50.80">
    <property type="match status" value="1"/>
</dbReference>
<dbReference type="GO" id="GO:0006351">
    <property type="term" value="P:DNA-templated transcription"/>
    <property type="evidence" value="ECO:0000318"/>
    <property type="project" value="GO_Central"/>
</dbReference>
<dbReference type="Proteomes" id="UP000813463">
    <property type="component" value="Chromosome 1"/>
</dbReference>
<dbReference type="Pfam" id="PF04997">
    <property type="entry name" value="RNA_pol_Rpb1_1"/>
    <property type="match status" value="1"/>
</dbReference>
<dbReference type="Gene3D" id="1.10.274.100">
    <property type="entry name" value="RNA polymerase Rpb1, domain 3"/>
    <property type="match status" value="1"/>
</dbReference>
<dbReference type="Gene3D" id="4.10.860.120">
    <property type="entry name" value="RNA polymerase II, clamp domain"/>
    <property type="match status" value="1"/>
</dbReference>
<keyword evidence="2 7" id="KW-0808">Transferase</keyword>
<feature type="compositionally biased region" description="Polar residues" evidence="8">
    <location>
        <begin position="1649"/>
        <end position="1671"/>
    </location>
</feature>
<dbReference type="Pfam" id="PF04998">
    <property type="entry name" value="RNA_pol_Rpb1_5"/>
    <property type="match status" value="1"/>
</dbReference>
<reference evidence="10" key="1">
    <citation type="journal article" date="2021" name="Nat. Commun.">
        <title>Genomic analyses provide insights into spinach domestication and the genetic basis of agronomic traits.</title>
        <authorList>
            <person name="Cai X."/>
            <person name="Sun X."/>
            <person name="Xu C."/>
            <person name="Sun H."/>
            <person name="Wang X."/>
            <person name="Ge C."/>
            <person name="Zhang Z."/>
            <person name="Wang Q."/>
            <person name="Fei Z."/>
            <person name="Jiao C."/>
            <person name="Wang Q."/>
        </authorList>
    </citation>
    <scope>NUCLEOTIDE SEQUENCE [LARGE SCALE GENOMIC DNA]</scope>
    <source>
        <strain evidence="10">cv. Varoflay</strain>
    </source>
</reference>
<dbReference type="Gene3D" id="3.30.1490.180">
    <property type="entry name" value="RNA polymerase ii"/>
    <property type="match status" value="1"/>
</dbReference>